<name>A0AA88H340_NAELO</name>
<comment type="caution">
    <text evidence="3">The sequence shown here is derived from an EMBL/GenBank/DDBJ whole genome shotgun (WGS) entry which is preliminary data.</text>
</comment>
<feature type="compositionally biased region" description="Basic and acidic residues" evidence="2">
    <location>
        <begin position="777"/>
        <end position="787"/>
    </location>
</feature>
<sequence>MTSTSTKTNDESGISKTPSSLMMSSNTSVMASSNEPNLLEFNPASLYGFCTGCTERYFAGDHGGYPPFELVENCFKEFGMKGERDKQFIADVIIGIERYSKFIDISLEIFSKCSSKENEFLILNRERTDYSVVLYTLYFLFPSVLPLDFVKDFLSNAMTPSKRQRFILFIYNSQNLTTLFMEEWSRLYEKEWIDSQLLSSIRQHEEIVTSWASKIVGKDKPPKKSDTVFEPFNLTMQKEKKQPVEEVIEYTFKTKEIPETTYKPENPAISKALDMYKESRKSIPFLDEQIIENNRKEISKLREEMERAKVPNAPPRARKKDIEHTMESVTSPKPVIKDIEQVRKVLDAPANVKLNAAAILREEALIRKKQEKEEELLRKYESELRDESAFKSWQENMKLQDEKKYLEEIERKKKEAMESDINARLVRENMAEKNNKLAVEQKKKRDEEIKELKEKIEKEQKVLEEKNKEFAKEIQEKIQVVKHEIKKEKKRTANEIKRESQKNEKIIKQQHEEEQRKREDLIKQIRALVNAPKRQTKTFDRTETSEVGLLAEMSIVQLKERLDELKKIEEQQREERKTNIISKKKEKEMEMQNKLNLLRKHRDQMKKERTTNRMKKLEMIETHTKNAEELRKEALLSLSEKLEQKRELKLKEQRLQEELKQERLKEKQRLHQEKENVEKKHWANQEIGAERMALARIEQSKKEAPVRNTAKRIGLLKMSSSSVRPTSTKDDSIHSKQQASVASCEQGDDSTPPMTTLNDDENGSFRVSQQQQQPADLLKDPLQEEVK</sequence>
<keyword evidence="1" id="KW-0175">Coiled coil</keyword>
<feature type="region of interest" description="Disordered" evidence="2">
    <location>
        <begin position="1"/>
        <end position="26"/>
    </location>
</feature>
<organism evidence="3 4">
    <name type="scientific">Naegleria lovaniensis</name>
    <name type="common">Amoeba</name>
    <dbReference type="NCBI Taxonomy" id="51637"/>
    <lineage>
        <taxon>Eukaryota</taxon>
        <taxon>Discoba</taxon>
        <taxon>Heterolobosea</taxon>
        <taxon>Tetramitia</taxon>
        <taxon>Eutetramitia</taxon>
        <taxon>Vahlkampfiidae</taxon>
        <taxon>Naegleria</taxon>
    </lineage>
</organism>
<dbReference type="InterPro" id="IPR039341">
    <property type="entry name" value="CFAP99"/>
</dbReference>
<proteinExistence type="predicted"/>
<dbReference type="AlphaFoldDB" id="A0AA88H340"/>
<feature type="compositionally biased region" description="Polar residues" evidence="2">
    <location>
        <begin position="765"/>
        <end position="774"/>
    </location>
</feature>
<evidence type="ECO:0000313" key="3">
    <source>
        <dbReference type="EMBL" id="KAG2393658.1"/>
    </source>
</evidence>
<dbReference type="GeneID" id="68099643"/>
<feature type="region of interest" description="Disordered" evidence="2">
    <location>
        <begin position="305"/>
        <end position="329"/>
    </location>
</feature>
<keyword evidence="4" id="KW-1185">Reference proteome</keyword>
<gene>
    <name evidence="3" type="ORF">C9374_007189</name>
</gene>
<protein>
    <submittedName>
        <fullName evidence="3">Uncharacterized protein</fullName>
    </submittedName>
</protein>
<dbReference type="PANTHER" id="PTHR34649">
    <property type="entry name" value="CILIA- AND FLAGELLA-ASSOCIATED PROTEIN 99"/>
    <property type="match status" value="1"/>
</dbReference>
<feature type="region of interest" description="Disordered" evidence="2">
    <location>
        <begin position="489"/>
        <end position="518"/>
    </location>
</feature>
<feature type="region of interest" description="Disordered" evidence="2">
    <location>
        <begin position="697"/>
        <end position="787"/>
    </location>
</feature>
<dbReference type="Proteomes" id="UP000816034">
    <property type="component" value="Unassembled WGS sequence"/>
</dbReference>
<evidence type="ECO:0000313" key="4">
    <source>
        <dbReference type="Proteomes" id="UP000816034"/>
    </source>
</evidence>
<evidence type="ECO:0000256" key="1">
    <source>
        <dbReference type="SAM" id="Coils"/>
    </source>
</evidence>
<accession>A0AA88H340</accession>
<reference evidence="3 4" key="1">
    <citation type="journal article" date="2018" name="BMC Genomics">
        <title>The genome of Naegleria lovaniensis, the basis for a comparative approach to unravel pathogenicity factors of the human pathogenic amoeba N. fowleri.</title>
        <authorList>
            <person name="Liechti N."/>
            <person name="Schurch N."/>
            <person name="Bruggmann R."/>
            <person name="Wittwer M."/>
        </authorList>
    </citation>
    <scope>NUCLEOTIDE SEQUENCE [LARGE SCALE GENOMIC DNA]</scope>
    <source>
        <strain evidence="3 4">ATCC 30569</strain>
    </source>
</reference>
<feature type="coiled-coil region" evidence="1">
    <location>
        <begin position="555"/>
        <end position="680"/>
    </location>
</feature>
<evidence type="ECO:0000256" key="2">
    <source>
        <dbReference type="SAM" id="MobiDB-lite"/>
    </source>
</evidence>
<dbReference type="PANTHER" id="PTHR34649:SF1">
    <property type="entry name" value="CILIA- AND FLAGELLA-ASSOCIATED PROTEIN 99"/>
    <property type="match status" value="1"/>
</dbReference>
<dbReference type="EMBL" id="PYSW02000002">
    <property type="protein sequence ID" value="KAG2393658.1"/>
    <property type="molecule type" value="Genomic_DNA"/>
</dbReference>
<dbReference type="RefSeq" id="XP_044555552.1">
    <property type="nucleotide sequence ID" value="XM_044697132.1"/>
</dbReference>